<feature type="domain" description="FAD-binding FR-type" evidence="7">
    <location>
        <begin position="407"/>
        <end position="515"/>
    </location>
</feature>
<dbReference type="Pfam" id="PF01794">
    <property type="entry name" value="Ferric_reduct"/>
    <property type="match status" value="1"/>
</dbReference>
<proteinExistence type="predicted"/>
<dbReference type="InterPro" id="IPR050369">
    <property type="entry name" value="RBOH/FRE"/>
</dbReference>
<name>A0A8T1VFW1_9STRA</name>
<dbReference type="PANTHER" id="PTHR11972">
    <property type="entry name" value="NADPH OXIDASE"/>
    <property type="match status" value="1"/>
</dbReference>
<organism evidence="8 9">
    <name type="scientific">Phytophthora boehmeriae</name>
    <dbReference type="NCBI Taxonomy" id="109152"/>
    <lineage>
        <taxon>Eukaryota</taxon>
        <taxon>Sar</taxon>
        <taxon>Stramenopiles</taxon>
        <taxon>Oomycota</taxon>
        <taxon>Peronosporomycetes</taxon>
        <taxon>Peronosporales</taxon>
        <taxon>Peronosporaceae</taxon>
        <taxon>Phytophthora</taxon>
    </lineage>
</organism>
<dbReference type="PROSITE" id="PS51384">
    <property type="entry name" value="FAD_FR"/>
    <property type="match status" value="1"/>
</dbReference>
<dbReference type="Pfam" id="PF08022">
    <property type="entry name" value="FAD_binding_8"/>
    <property type="match status" value="1"/>
</dbReference>
<feature type="transmembrane region" description="Helical" evidence="6">
    <location>
        <begin position="337"/>
        <end position="357"/>
    </location>
</feature>
<accession>A0A8T1VFW1</accession>
<dbReference type="EMBL" id="JAGDFL010000887">
    <property type="protein sequence ID" value="KAG7380187.1"/>
    <property type="molecule type" value="Genomic_DNA"/>
</dbReference>
<gene>
    <name evidence="8" type="primary">FRE1_7</name>
    <name evidence="8" type="ORF">PHYBOEH_011540</name>
</gene>
<dbReference type="InterPro" id="IPR017927">
    <property type="entry name" value="FAD-bd_FR_type"/>
</dbReference>
<feature type="transmembrane region" description="Helical" evidence="6">
    <location>
        <begin position="147"/>
        <end position="167"/>
    </location>
</feature>
<evidence type="ECO:0000256" key="2">
    <source>
        <dbReference type="ARBA" id="ARBA00022692"/>
    </source>
</evidence>
<evidence type="ECO:0000313" key="9">
    <source>
        <dbReference type="Proteomes" id="UP000693981"/>
    </source>
</evidence>
<comment type="subcellular location">
    <subcellularLocation>
        <location evidence="1">Membrane</location>
        <topology evidence="1">Multi-pass membrane protein</topology>
    </subcellularLocation>
</comment>
<evidence type="ECO:0000256" key="5">
    <source>
        <dbReference type="ARBA" id="ARBA00023136"/>
    </source>
</evidence>
<dbReference type="SFLD" id="SFLDS00052">
    <property type="entry name" value="Ferric_Reductase_Domain"/>
    <property type="match status" value="1"/>
</dbReference>
<dbReference type="OrthoDB" id="62564at2759"/>
<protein>
    <submittedName>
        <fullName evidence="8">Ferric/cupric-chelate reductase</fullName>
    </submittedName>
</protein>
<dbReference type="SFLD" id="SFLDG01168">
    <property type="entry name" value="Ferric_reductase_subgroup_(FRE"/>
    <property type="match status" value="1"/>
</dbReference>
<dbReference type="Proteomes" id="UP000693981">
    <property type="component" value="Unassembled WGS sequence"/>
</dbReference>
<feature type="transmembrane region" description="Helical" evidence="6">
    <location>
        <begin position="239"/>
        <end position="264"/>
    </location>
</feature>
<dbReference type="Pfam" id="PF08030">
    <property type="entry name" value="NAD_binding_6"/>
    <property type="match status" value="1"/>
</dbReference>
<keyword evidence="5 6" id="KW-0472">Membrane</keyword>
<keyword evidence="9" id="KW-1185">Reference proteome</keyword>
<sequence>MKTGAVSDLAEVVLTLHTGSFLNFVKSSQPPTFIVPFKSKKREMKSPHGDVGFASLVSPTSHAQDFNDGPITGRKLRFSPWVRKFAILGNLAQVLILASIFVYAYGQLFYHSATYTNNVSSTIGTWFGVPVGGGKDAGGHSEMVRPVFFFFFCFIPMAVSILLLEFLRHFNVRRISSRYVLNVARVLRRKPRVLGRVVDISLGELLFLAFLIGGNIYVFQYFYRARVVRMKQRSPELDFVMYLKIVGLTLGFTCVYNMAFLFLPATRNCVWMEFLNISYANGIKYHRWIGVVTVVTAFLHCLSYYWAWIKEGTWTKEALPCFNCAVGEEGHDPWMNFFGEIALLTFLAIGFTSIPWVRRKMYNTFYSVHHLFIIGTVFAVLHWNPIITWIFPSVMLYTICRAISSSNGFTPVSVREFTTLSHDVVKVVLSRSTTRAGDFKVGQFVYLNVPAISKLQWHAFTIGSSPRASPDTITILLKSLGDWTQELVKYSEDCKRTNVLPTVYLDGYYGASLEMYDEYSTVCLVGGGIGATPMFAILEDIVAKLQHGETLHQKVFFIFTFRELSLLEEIHPLLMQMKELDPQQQYFSLHFSLTRPPTDDQLDKRIDHDRLAGKSHVSATSYDTTITSKAPLPFAVPLRSSMIKLAMYTVAFFLTLLIWIIIRYGYKVEGNNANLWPLQNFVEIALLCAVAVATVFTFIGIENKKRTDGADTSGVLLPAGGGKPYSSDILTFRDLIAEYSVTIGARPDMAEVTKKVFNDHKQFTATHPTAAPNANLTIGVFVSGPKALKQATESAISSIGVSHFDVHEEEFDL</sequence>
<feature type="transmembrane region" description="Helical" evidence="6">
    <location>
        <begin position="645"/>
        <end position="666"/>
    </location>
</feature>
<comment type="caution">
    <text evidence="8">The sequence shown here is derived from an EMBL/GenBank/DDBJ whole genome shotgun (WGS) entry which is preliminary data.</text>
</comment>
<feature type="transmembrane region" description="Helical" evidence="6">
    <location>
        <begin position="85"/>
        <end position="105"/>
    </location>
</feature>
<feature type="transmembrane region" description="Helical" evidence="6">
    <location>
        <begin position="678"/>
        <end position="699"/>
    </location>
</feature>
<evidence type="ECO:0000256" key="1">
    <source>
        <dbReference type="ARBA" id="ARBA00004141"/>
    </source>
</evidence>
<dbReference type="GO" id="GO:0005886">
    <property type="term" value="C:plasma membrane"/>
    <property type="evidence" value="ECO:0007669"/>
    <property type="project" value="TreeGrafter"/>
</dbReference>
<dbReference type="PANTHER" id="PTHR11972:SF193">
    <property type="entry name" value="FAD-BINDING FR-TYPE DOMAIN-CONTAINING PROTEIN"/>
    <property type="match status" value="1"/>
</dbReference>
<reference evidence="8" key="1">
    <citation type="submission" date="2021-02" db="EMBL/GenBank/DDBJ databases">
        <authorList>
            <person name="Palmer J.M."/>
        </authorList>
    </citation>
    <scope>NUCLEOTIDE SEQUENCE</scope>
    <source>
        <strain evidence="8">SCRP23</strain>
    </source>
</reference>
<evidence type="ECO:0000259" key="7">
    <source>
        <dbReference type="PROSITE" id="PS51384"/>
    </source>
</evidence>
<feature type="transmembrane region" description="Helical" evidence="6">
    <location>
        <begin position="285"/>
        <end position="307"/>
    </location>
</feature>
<dbReference type="CDD" id="cd06186">
    <property type="entry name" value="NOX_Duox_like_FAD_NADP"/>
    <property type="match status" value="1"/>
</dbReference>
<keyword evidence="4" id="KW-0560">Oxidoreductase</keyword>
<keyword evidence="2 6" id="KW-0812">Transmembrane</keyword>
<evidence type="ECO:0000313" key="8">
    <source>
        <dbReference type="EMBL" id="KAG7380187.1"/>
    </source>
</evidence>
<dbReference type="InterPro" id="IPR013112">
    <property type="entry name" value="FAD-bd_8"/>
</dbReference>
<dbReference type="GO" id="GO:0016491">
    <property type="term" value="F:oxidoreductase activity"/>
    <property type="evidence" value="ECO:0007669"/>
    <property type="project" value="UniProtKB-KW"/>
</dbReference>
<dbReference type="AlphaFoldDB" id="A0A8T1VFW1"/>
<feature type="transmembrane region" description="Helical" evidence="6">
    <location>
        <begin position="197"/>
        <end position="219"/>
    </location>
</feature>
<dbReference type="InterPro" id="IPR013121">
    <property type="entry name" value="Fe_red_NAD-bd_6"/>
</dbReference>
<keyword evidence="3 6" id="KW-1133">Transmembrane helix</keyword>
<evidence type="ECO:0000256" key="4">
    <source>
        <dbReference type="ARBA" id="ARBA00023002"/>
    </source>
</evidence>
<evidence type="ECO:0000256" key="6">
    <source>
        <dbReference type="SAM" id="Phobius"/>
    </source>
</evidence>
<dbReference type="FunFam" id="2.40.30.10:FF:000254">
    <property type="entry name" value="Uncharacterized protein"/>
    <property type="match status" value="1"/>
</dbReference>
<dbReference type="FunFam" id="3.40.50.80:FF:000054">
    <property type="entry name" value="Ferric reduction oxidase 7"/>
    <property type="match status" value="1"/>
</dbReference>
<evidence type="ECO:0000256" key="3">
    <source>
        <dbReference type="ARBA" id="ARBA00022989"/>
    </source>
</evidence>
<dbReference type="InterPro" id="IPR013130">
    <property type="entry name" value="Fe3_Rdtase_TM_dom"/>
</dbReference>